<dbReference type="AlphaFoldDB" id="A0A7J2U5Z5"/>
<protein>
    <submittedName>
        <fullName evidence="1">Uncharacterized protein</fullName>
    </submittedName>
</protein>
<name>A0A7J2U5Z5_9CREN</name>
<proteinExistence type="predicted"/>
<accession>A0A7J2U5Z5</accession>
<sequence length="380" mass="43214">MSIVIPRSHIDFLNRVYLLNRVTVTRLKKEFDLTDHRKLTKILSSLRNRFGIHLWVDVLQQKLGLGITFIVLKRPRPGVLRRLDKVGDVLTYRIPYIRSLSYTIEGNFLLVLQNPLGSKIVYGEARKDFVKALYSFNFILRSKPLSDLLQRLVSGDYVYLVEGGLEEAFVNRYELDREYVLKPARFDGVDLTILDVVEPRPEMGLRDLTVAVSKELGRSFSAAQIERHVVKHVENLVLGYRVAKIVAPGAPNYSSTLVTRCRDAVEFCSRAISHPFVFACLGNSDSSFVGVTVKGFGGVHELFIASLSQMFPSYDCEPCIDIINSFTIEPYYILFGVPRPRHAERKAGFDVEVEYDPMSRDWILDVDVDKAVKAILKYAS</sequence>
<gene>
    <name evidence="1" type="ORF">ENO26_09345</name>
</gene>
<organism evidence="1">
    <name type="scientific">Ignisphaera aggregans</name>
    <dbReference type="NCBI Taxonomy" id="334771"/>
    <lineage>
        <taxon>Archaea</taxon>
        <taxon>Thermoproteota</taxon>
        <taxon>Thermoprotei</taxon>
        <taxon>Desulfurococcales</taxon>
        <taxon>Desulfurococcaceae</taxon>
        <taxon>Ignisphaera</taxon>
    </lineage>
</organism>
<evidence type="ECO:0000313" key="1">
    <source>
        <dbReference type="EMBL" id="HEM67747.1"/>
    </source>
</evidence>
<reference evidence="1" key="1">
    <citation type="journal article" date="2020" name="mSystems">
        <title>Genome- and Community-Level Interaction Insights into Carbon Utilization and Element Cycling Functions of Hydrothermarchaeota in Hydrothermal Sediment.</title>
        <authorList>
            <person name="Zhou Z."/>
            <person name="Liu Y."/>
            <person name="Xu W."/>
            <person name="Pan J."/>
            <person name="Luo Z.H."/>
            <person name="Li M."/>
        </authorList>
    </citation>
    <scope>NUCLEOTIDE SEQUENCE [LARGE SCALE GENOMIC DNA]</scope>
    <source>
        <strain evidence="1">SpSt-125</strain>
    </source>
</reference>
<dbReference type="EMBL" id="DSEU01000066">
    <property type="protein sequence ID" value="HEM67747.1"/>
    <property type="molecule type" value="Genomic_DNA"/>
</dbReference>
<comment type="caution">
    <text evidence="1">The sequence shown here is derived from an EMBL/GenBank/DDBJ whole genome shotgun (WGS) entry which is preliminary data.</text>
</comment>